<evidence type="ECO:0000256" key="13">
    <source>
        <dbReference type="PIRSR" id="PIRSR602401-1"/>
    </source>
</evidence>
<comment type="similarity">
    <text evidence="4 14">Belongs to the cytochrome P450 family.</text>
</comment>
<comment type="pathway">
    <text evidence="3">Secondary metabolite biosynthesis; terpenoid biosynthesis.</text>
</comment>
<comment type="caution">
    <text evidence="15">The sequence shown here is derived from an EMBL/GenBank/DDBJ whole genome shotgun (WGS) entry which is preliminary data.</text>
</comment>
<keyword evidence="16" id="KW-1185">Reference proteome</keyword>
<dbReference type="PANTHER" id="PTHR24286">
    <property type="entry name" value="CYTOCHROME P450 26"/>
    <property type="match status" value="1"/>
</dbReference>
<evidence type="ECO:0000256" key="10">
    <source>
        <dbReference type="ARBA" id="ARBA00023004"/>
    </source>
</evidence>
<evidence type="ECO:0000256" key="11">
    <source>
        <dbReference type="ARBA" id="ARBA00023033"/>
    </source>
</evidence>
<evidence type="ECO:0000256" key="14">
    <source>
        <dbReference type="RuleBase" id="RU000461"/>
    </source>
</evidence>
<keyword evidence="11 14" id="KW-0503">Monooxygenase</keyword>
<proteinExistence type="inferred from homology"/>
<dbReference type="EMBL" id="JANJYI010000005">
    <property type="protein sequence ID" value="KAK2650421.1"/>
    <property type="molecule type" value="Genomic_DNA"/>
</dbReference>
<keyword evidence="12" id="KW-0472">Membrane</keyword>
<dbReference type="PANTHER" id="PTHR24286:SF185">
    <property type="entry name" value="CYTOCHROME P450 87A3-LIKE"/>
    <property type="match status" value="1"/>
</dbReference>
<accession>A0AAD9UA42</accession>
<evidence type="ECO:0000256" key="9">
    <source>
        <dbReference type="ARBA" id="ARBA00023002"/>
    </source>
</evidence>
<evidence type="ECO:0000256" key="1">
    <source>
        <dbReference type="ARBA" id="ARBA00001971"/>
    </source>
</evidence>
<dbReference type="PROSITE" id="PS00086">
    <property type="entry name" value="CYTOCHROME_P450"/>
    <property type="match status" value="1"/>
</dbReference>
<keyword evidence="10 13" id="KW-0408">Iron</keyword>
<dbReference type="FunFam" id="1.10.630.10:FF:000020">
    <property type="entry name" value="Cytochrome P450 family protein"/>
    <property type="match status" value="1"/>
</dbReference>
<evidence type="ECO:0008006" key="17">
    <source>
        <dbReference type="Google" id="ProtNLM"/>
    </source>
</evidence>
<dbReference type="GO" id="GO:0010268">
    <property type="term" value="P:brassinosteroid homeostasis"/>
    <property type="evidence" value="ECO:0007669"/>
    <property type="project" value="TreeGrafter"/>
</dbReference>
<evidence type="ECO:0000256" key="8">
    <source>
        <dbReference type="ARBA" id="ARBA00022989"/>
    </source>
</evidence>
<keyword evidence="6" id="KW-0812">Transmembrane</keyword>
<organism evidence="15 16">
    <name type="scientific">Dipteronia dyeriana</name>
    <dbReference type="NCBI Taxonomy" id="168575"/>
    <lineage>
        <taxon>Eukaryota</taxon>
        <taxon>Viridiplantae</taxon>
        <taxon>Streptophyta</taxon>
        <taxon>Embryophyta</taxon>
        <taxon>Tracheophyta</taxon>
        <taxon>Spermatophyta</taxon>
        <taxon>Magnoliopsida</taxon>
        <taxon>eudicotyledons</taxon>
        <taxon>Gunneridae</taxon>
        <taxon>Pentapetalae</taxon>
        <taxon>rosids</taxon>
        <taxon>malvids</taxon>
        <taxon>Sapindales</taxon>
        <taxon>Sapindaceae</taxon>
        <taxon>Hippocastanoideae</taxon>
        <taxon>Acereae</taxon>
        <taxon>Dipteronia</taxon>
    </lineage>
</organism>
<dbReference type="InterPro" id="IPR001128">
    <property type="entry name" value="Cyt_P450"/>
</dbReference>
<dbReference type="InterPro" id="IPR017972">
    <property type="entry name" value="Cyt_P450_CS"/>
</dbReference>
<dbReference type="GO" id="GO:0016132">
    <property type="term" value="P:brassinosteroid biosynthetic process"/>
    <property type="evidence" value="ECO:0007669"/>
    <property type="project" value="TreeGrafter"/>
</dbReference>
<dbReference type="Proteomes" id="UP001280121">
    <property type="component" value="Unassembled WGS sequence"/>
</dbReference>
<dbReference type="GO" id="GO:0004497">
    <property type="term" value="F:monooxygenase activity"/>
    <property type="evidence" value="ECO:0007669"/>
    <property type="project" value="UniProtKB-KW"/>
</dbReference>
<keyword evidence="8" id="KW-1133">Transmembrane helix</keyword>
<evidence type="ECO:0000256" key="2">
    <source>
        <dbReference type="ARBA" id="ARBA00004167"/>
    </source>
</evidence>
<evidence type="ECO:0000256" key="6">
    <source>
        <dbReference type="ARBA" id="ARBA00022692"/>
    </source>
</evidence>
<dbReference type="GO" id="GO:0016705">
    <property type="term" value="F:oxidoreductase activity, acting on paired donors, with incorporation or reduction of molecular oxygen"/>
    <property type="evidence" value="ECO:0007669"/>
    <property type="project" value="InterPro"/>
</dbReference>
<evidence type="ECO:0000256" key="3">
    <source>
        <dbReference type="ARBA" id="ARBA00004721"/>
    </source>
</evidence>
<keyword evidence="5 13" id="KW-0349">Heme</keyword>
<evidence type="ECO:0000256" key="4">
    <source>
        <dbReference type="ARBA" id="ARBA00010617"/>
    </source>
</evidence>
<evidence type="ECO:0000256" key="12">
    <source>
        <dbReference type="ARBA" id="ARBA00023136"/>
    </source>
</evidence>
<dbReference type="AlphaFoldDB" id="A0AAD9UA42"/>
<dbReference type="InterPro" id="IPR036396">
    <property type="entry name" value="Cyt_P450_sf"/>
</dbReference>
<dbReference type="Pfam" id="PF00067">
    <property type="entry name" value="p450"/>
    <property type="match status" value="1"/>
</dbReference>
<evidence type="ECO:0000313" key="15">
    <source>
        <dbReference type="EMBL" id="KAK2650421.1"/>
    </source>
</evidence>
<dbReference type="Gene3D" id="1.10.630.10">
    <property type="entry name" value="Cytochrome P450"/>
    <property type="match status" value="1"/>
</dbReference>
<dbReference type="CDD" id="cd11043">
    <property type="entry name" value="CYP90-like"/>
    <property type="match status" value="1"/>
</dbReference>
<dbReference type="GO" id="GO:0016020">
    <property type="term" value="C:membrane"/>
    <property type="evidence" value="ECO:0007669"/>
    <property type="project" value="UniProtKB-SubCell"/>
</dbReference>
<gene>
    <name evidence="15" type="ORF">Ddye_017910</name>
</gene>
<reference evidence="15" key="1">
    <citation type="journal article" date="2023" name="Plant J.">
        <title>Genome sequences and population genomics provide insights into the demographic history, inbreeding, and mutation load of two 'living fossil' tree species of Dipteronia.</title>
        <authorList>
            <person name="Feng Y."/>
            <person name="Comes H.P."/>
            <person name="Chen J."/>
            <person name="Zhu S."/>
            <person name="Lu R."/>
            <person name="Zhang X."/>
            <person name="Li P."/>
            <person name="Qiu J."/>
            <person name="Olsen K.M."/>
            <person name="Qiu Y."/>
        </authorList>
    </citation>
    <scope>NUCLEOTIDE SEQUENCE</scope>
    <source>
        <strain evidence="15">KIB01</strain>
    </source>
</reference>
<evidence type="ECO:0000313" key="16">
    <source>
        <dbReference type="Proteomes" id="UP001280121"/>
    </source>
</evidence>
<dbReference type="SUPFAM" id="SSF48264">
    <property type="entry name" value="Cytochrome P450"/>
    <property type="match status" value="1"/>
</dbReference>
<sequence length="480" mass="54939">MWQVISICLVPILVVAISHLFYSWANPKCKNGKLPPGSMGLPFIGETLRFFSSHSFYDIPPFMSKRIARHGHLFRTSLIGQRVVVSTDPEINYKVLQQEDESLVMWYTDCFLGIVGSEEDLMAIHGSDHKYLKNLILHFLGPENVRVKLLPKVDEATRKHLHSWASNGSVDVKHGAAYIIFESFGKNLFSYDKDEITKTLVESFKDFMDGFVSFPLYIPGTAFYACIQGRKKAVKLIKDMYQARKASKNRNHGDFVDRLLEEVEKENTIVDESLAINLVFVLLFAAYEAGSQALTLLTKFVFENPNVLQELMKEHDTIVRKRDKELHGGVTLEEYKHMTFTHKVINETCRLSNIQPMIFRKVVKDIEINGYKIPKGWIFLAFTSVVHLDPEKHENPLVFNPWRWEGKELHSGSKTFMAFGSGVRLCLGAEFAKVQMAIYLHYLVTKYRCSVMKGGEVIRKPTISYPNGLQISIEENISKE</sequence>
<dbReference type="GO" id="GO:0005506">
    <property type="term" value="F:iron ion binding"/>
    <property type="evidence" value="ECO:0007669"/>
    <property type="project" value="InterPro"/>
</dbReference>
<dbReference type="GO" id="GO:0016125">
    <property type="term" value="P:sterol metabolic process"/>
    <property type="evidence" value="ECO:0007669"/>
    <property type="project" value="TreeGrafter"/>
</dbReference>
<evidence type="ECO:0000256" key="5">
    <source>
        <dbReference type="ARBA" id="ARBA00022617"/>
    </source>
</evidence>
<evidence type="ECO:0000256" key="7">
    <source>
        <dbReference type="ARBA" id="ARBA00022723"/>
    </source>
</evidence>
<name>A0AAD9UA42_9ROSI</name>
<keyword evidence="7 13" id="KW-0479">Metal-binding</keyword>
<dbReference type="PRINTS" id="PR00463">
    <property type="entry name" value="EP450I"/>
</dbReference>
<comment type="subcellular location">
    <subcellularLocation>
        <location evidence="2">Membrane</location>
        <topology evidence="2">Single-pass membrane protein</topology>
    </subcellularLocation>
</comment>
<feature type="binding site" description="axial binding residue" evidence="13">
    <location>
        <position position="426"/>
    </location>
    <ligand>
        <name>heme</name>
        <dbReference type="ChEBI" id="CHEBI:30413"/>
    </ligand>
    <ligandPart>
        <name>Fe</name>
        <dbReference type="ChEBI" id="CHEBI:18248"/>
    </ligandPart>
</feature>
<comment type="cofactor">
    <cofactor evidence="1 13">
        <name>heme</name>
        <dbReference type="ChEBI" id="CHEBI:30413"/>
    </cofactor>
</comment>
<keyword evidence="9 14" id="KW-0560">Oxidoreductase</keyword>
<dbReference type="GO" id="GO:0020037">
    <property type="term" value="F:heme binding"/>
    <property type="evidence" value="ECO:0007669"/>
    <property type="project" value="InterPro"/>
</dbReference>
<dbReference type="PRINTS" id="PR00385">
    <property type="entry name" value="P450"/>
</dbReference>
<dbReference type="InterPro" id="IPR002401">
    <property type="entry name" value="Cyt_P450_E_grp-I"/>
</dbReference>
<protein>
    <recommendedName>
        <fullName evidence="17">Cytochrome P450</fullName>
    </recommendedName>
</protein>